<name>A0A6M3LA74_9ZZZZ</name>
<dbReference type="EMBL" id="MT143029">
    <property type="protein sequence ID" value="QJA91997.1"/>
    <property type="molecule type" value="Genomic_DNA"/>
</dbReference>
<accession>A0A6M3LA74</accession>
<sequence>MFKLNLKGNWYQATVTGGDGMWLLVRRQGDYKPVPLFYQETMGM</sequence>
<evidence type="ECO:0000313" key="1">
    <source>
        <dbReference type="EMBL" id="QJA91997.1"/>
    </source>
</evidence>
<dbReference type="AlphaFoldDB" id="A0A6M3LA74"/>
<gene>
    <name evidence="1" type="ORF">MM415B03215_0010</name>
</gene>
<reference evidence="1" key="1">
    <citation type="submission" date="2020-03" db="EMBL/GenBank/DDBJ databases">
        <title>The deep terrestrial virosphere.</title>
        <authorList>
            <person name="Holmfeldt K."/>
            <person name="Nilsson E."/>
            <person name="Simone D."/>
            <person name="Lopez-Fernandez M."/>
            <person name="Wu X."/>
            <person name="de Brujin I."/>
            <person name="Lundin D."/>
            <person name="Andersson A."/>
            <person name="Bertilsson S."/>
            <person name="Dopson M."/>
        </authorList>
    </citation>
    <scope>NUCLEOTIDE SEQUENCE</scope>
    <source>
        <strain evidence="1">MM415B03215</strain>
    </source>
</reference>
<protein>
    <submittedName>
        <fullName evidence="1">Uncharacterized protein</fullName>
    </submittedName>
</protein>
<organism evidence="1">
    <name type="scientific">viral metagenome</name>
    <dbReference type="NCBI Taxonomy" id="1070528"/>
    <lineage>
        <taxon>unclassified sequences</taxon>
        <taxon>metagenomes</taxon>
        <taxon>organismal metagenomes</taxon>
    </lineage>
</organism>
<proteinExistence type="predicted"/>